<keyword evidence="2" id="KW-1185">Reference proteome</keyword>
<reference evidence="1 2" key="1">
    <citation type="submission" date="2021-05" db="EMBL/GenBank/DDBJ databases">
        <authorList>
            <person name="Zahm M."/>
            <person name="Klopp C."/>
            <person name="Cabau C."/>
            <person name="Kuhl H."/>
            <person name="Suciu R."/>
            <person name="Ciorpac M."/>
            <person name="Holostenco D."/>
            <person name="Gessner J."/>
            <person name="Wuertz S."/>
            <person name="Hohne C."/>
            <person name="Stock M."/>
            <person name="Gislard M."/>
            <person name="Lluch J."/>
            <person name="Milhes M."/>
            <person name="Lampietro C."/>
            <person name="Lopez Roques C."/>
            <person name="Donnadieu C."/>
            <person name="Du K."/>
            <person name="Schartl M."/>
            <person name="Guiguen Y."/>
        </authorList>
    </citation>
    <scope>NUCLEOTIDE SEQUENCE [LARGE SCALE GENOMIC DNA]</scope>
    <source>
        <strain evidence="1">Hh-F2</strain>
        <tissue evidence="1">Blood</tissue>
    </source>
</reference>
<sequence>MAVQSWFESLKASKKTALIQDACFYAERYQDQFPVENPESGTFPTPRTSTSCQWSRLNAAASCEPQTRSELQENYYQICKEHAAH</sequence>
<gene>
    <name evidence="1" type="ORF">HHUSO_G16858</name>
</gene>
<comment type="caution">
    <text evidence="1">The sequence shown here is derived from an EMBL/GenBank/DDBJ whole genome shotgun (WGS) entry which is preliminary data.</text>
</comment>
<dbReference type="EMBL" id="JAHFZB010000014">
    <property type="protein sequence ID" value="KAK6482246.1"/>
    <property type="molecule type" value="Genomic_DNA"/>
</dbReference>
<evidence type="ECO:0000313" key="1">
    <source>
        <dbReference type="EMBL" id="KAK6482246.1"/>
    </source>
</evidence>
<proteinExistence type="predicted"/>
<organism evidence="1 2">
    <name type="scientific">Huso huso</name>
    <name type="common">Beluga</name>
    <name type="synonym">Acipenser huso</name>
    <dbReference type="NCBI Taxonomy" id="61971"/>
    <lineage>
        <taxon>Eukaryota</taxon>
        <taxon>Metazoa</taxon>
        <taxon>Chordata</taxon>
        <taxon>Craniata</taxon>
        <taxon>Vertebrata</taxon>
        <taxon>Euteleostomi</taxon>
        <taxon>Actinopterygii</taxon>
        <taxon>Chondrostei</taxon>
        <taxon>Acipenseriformes</taxon>
        <taxon>Acipenseridae</taxon>
        <taxon>Huso</taxon>
    </lineage>
</organism>
<dbReference type="Proteomes" id="UP001369086">
    <property type="component" value="Unassembled WGS sequence"/>
</dbReference>
<evidence type="ECO:0000313" key="2">
    <source>
        <dbReference type="Proteomes" id="UP001369086"/>
    </source>
</evidence>
<name>A0ABR0ZBR0_HUSHU</name>
<accession>A0ABR0ZBR0</accession>
<protein>
    <submittedName>
        <fullName evidence="1">Uncharacterized protein</fullName>
    </submittedName>
</protein>